<evidence type="ECO:0000313" key="1">
    <source>
        <dbReference type="EMBL" id="GLY71338.1"/>
    </source>
</evidence>
<name>A0A9W6R9E1_9PSEU</name>
<sequence length="483" mass="53521">MTTVERGRTAMMRTGLSKPLSTALTDGLLLPGTSVFDYGCGRGGDVLRLNALGYDASGWDPDHAADIPRKEADVVNLGYVINVIEDPHERASVLRSAWSLARHILIVAARPDWEARYVHGRRHGDGVLTTKGTFQKFFKQDELRSWIDNNLGIRSIAAAPGIFYVFREDSASHTFLASRVRNRRAYRRIEIGERLLETQRVILQPLVDFVVERGRLPDAAEVQNIDGIENNFGTVKHALAVVRHMIPNDTWTSAQEAARRDLAVYLALAAFGGRAKFTSLPGDIQLDVRAFYGSYRAACDSADQLLFSLADQQILNKACSSAAVGKLTADALYVHISAINRLDPVLRVYEGCGRALTGAVDGATLIKLNRIEPKVSYLNYPDFDKDPHPALIASLRADLRRLHVKFTDFAGSQNPPILHRKETFVADDYPNRDKFARLTLQEERAGLLDDARMIGTREGWNATLGQAGLRLAGHRVVRAKGLK</sequence>
<dbReference type="EMBL" id="BSTI01000035">
    <property type="protein sequence ID" value="GLY71338.1"/>
    <property type="molecule type" value="Genomic_DNA"/>
</dbReference>
<dbReference type="InterPro" id="IPR029063">
    <property type="entry name" value="SAM-dependent_MTases_sf"/>
</dbReference>
<reference evidence="1" key="1">
    <citation type="submission" date="2023-03" db="EMBL/GenBank/DDBJ databases">
        <title>Amycolatopsis taiwanensis NBRC 103393.</title>
        <authorList>
            <person name="Ichikawa N."/>
            <person name="Sato H."/>
            <person name="Tonouchi N."/>
        </authorList>
    </citation>
    <scope>NUCLEOTIDE SEQUENCE</scope>
    <source>
        <strain evidence="1">NBRC 103393</strain>
    </source>
</reference>
<evidence type="ECO:0008006" key="3">
    <source>
        <dbReference type="Google" id="ProtNLM"/>
    </source>
</evidence>
<dbReference type="AlphaFoldDB" id="A0A9W6R9E1"/>
<dbReference type="NCBIfam" id="TIGR04096">
    <property type="entry name" value="dnd_rel_methyl"/>
    <property type="match status" value="1"/>
</dbReference>
<protein>
    <recommendedName>
        <fullName evidence="3">DNA phosphorothioation-associated methyltransferase</fullName>
    </recommendedName>
</protein>
<dbReference type="InterPro" id="IPR024019">
    <property type="entry name" value="CHP04096"/>
</dbReference>
<dbReference type="RefSeq" id="WP_285491082.1">
    <property type="nucleotide sequence ID" value="NZ_BSTI01000035.1"/>
</dbReference>
<dbReference type="Proteomes" id="UP001165136">
    <property type="component" value="Unassembled WGS sequence"/>
</dbReference>
<dbReference type="SUPFAM" id="SSF53335">
    <property type="entry name" value="S-adenosyl-L-methionine-dependent methyltransferases"/>
    <property type="match status" value="1"/>
</dbReference>
<accession>A0A9W6R9E1</accession>
<keyword evidence="2" id="KW-1185">Reference proteome</keyword>
<comment type="caution">
    <text evidence="1">The sequence shown here is derived from an EMBL/GenBank/DDBJ whole genome shotgun (WGS) entry which is preliminary data.</text>
</comment>
<organism evidence="1 2">
    <name type="scientific">Amycolatopsis taiwanensis</name>
    <dbReference type="NCBI Taxonomy" id="342230"/>
    <lineage>
        <taxon>Bacteria</taxon>
        <taxon>Bacillati</taxon>
        <taxon>Actinomycetota</taxon>
        <taxon>Actinomycetes</taxon>
        <taxon>Pseudonocardiales</taxon>
        <taxon>Pseudonocardiaceae</taxon>
        <taxon>Amycolatopsis</taxon>
    </lineage>
</organism>
<gene>
    <name evidence="1" type="ORF">Atai01_79570</name>
</gene>
<proteinExistence type="predicted"/>
<evidence type="ECO:0000313" key="2">
    <source>
        <dbReference type="Proteomes" id="UP001165136"/>
    </source>
</evidence>